<evidence type="ECO:0000313" key="2">
    <source>
        <dbReference type="Proteomes" id="UP001381693"/>
    </source>
</evidence>
<organism evidence="1 2">
    <name type="scientific">Halocaridina rubra</name>
    <name type="common">Hawaiian red shrimp</name>
    <dbReference type="NCBI Taxonomy" id="373956"/>
    <lineage>
        <taxon>Eukaryota</taxon>
        <taxon>Metazoa</taxon>
        <taxon>Ecdysozoa</taxon>
        <taxon>Arthropoda</taxon>
        <taxon>Crustacea</taxon>
        <taxon>Multicrustacea</taxon>
        <taxon>Malacostraca</taxon>
        <taxon>Eumalacostraca</taxon>
        <taxon>Eucarida</taxon>
        <taxon>Decapoda</taxon>
        <taxon>Pleocyemata</taxon>
        <taxon>Caridea</taxon>
        <taxon>Atyoidea</taxon>
        <taxon>Atyidae</taxon>
        <taxon>Halocaridina</taxon>
    </lineage>
</organism>
<name>A0AAN8ZZ77_HALRR</name>
<dbReference type="Proteomes" id="UP001381693">
    <property type="component" value="Unassembled WGS sequence"/>
</dbReference>
<dbReference type="AlphaFoldDB" id="A0AAN8ZZ77"/>
<dbReference type="EMBL" id="JAXCGZ010011728">
    <property type="protein sequence ID" value="KAK7074211.1"/>
    <property type="molecule type" value="Genomic_DNA"/>
</dbReference>
<reference evidence="1 2" key="1">
    <citation type="submission" date="2023-11" db="EMBL/GenBank/DDBJ databases">
        <title>Halocaridina rubra genome assembly.</title>
        <authorList>
            <person name="Smith C."/>
        </authorList>
    </citation>
    <scope>NUCLEOTIDE SEQUENCE [LARGE SCALE GENOMIC DNA]</scope>
    <source>
        <strain evidence="1">EP-1</strain>
        <tissue evidence="1">Whole</tissue>
    </source>
</reference>
<protein>
    <submittedName>
        <fullName evidence="1">Uncharacterized protein</fullName>
    </submittedName>
</protein>
<keyword evidence="2" id="KW-1185">Reference proteome</keyword>
<sequence length="111" mass="12361">MWRKFDQHSALALEGGKLGRVWLSVLLWPCGGETITALLDYSFPSPSVISPPIHSQFPLLSPSLFPSSRSFLPGQLEQSEAVIRIERKCPSVSLSTHAFLIVYISIHRIES</sequence>
<proteinExistence type="predicted"/>
<gene>
    <name evidence="1" type="ORF">SK128_021971</name>
</gene>
<evidence type="ECO:0000313" key="1">
    <source>
        <dbReference type="EMBL" id="KAK7074211.1"/>
    </source>
</evidence>
<accession>A0AAN8ZZ77</accession>
<comment type="caution">
    <text evidence="1">The sequence shown here is derived from an EMBL/GenBank/DDBJ whole genome shotgun (WGS) entry which is preliminary data.</text>
</comment>